<dbReference type="EMBL" id="PSQE01000005">
    <property type="protein sequence ID" value="RHN55502.1"/>
    <property type="molecule type" value="Genomic_DNA"/>
</dbReference>
<dbReference type="InterPro" id="IPR050796">
    <property type="entry name" value="SCF_F-box_component"/>
</dbReference>
<comment type="caution">
    <text evidence="2">The sequence shown here is derived from an EMBL/GenBank/DDBJ whole genome shotgun (WGS) entry which is preliminary data.</text>
</comment>
<dbReference type="AlphaFoldDB" id="A0A396HQ84"/>
<dbReference type="Proteomes" id="UP000265566">
    <property type="component" value="Chromosome 5"/>
</dbReference>
<dbReference type="InterPro" id="IPR006527">
    <property type="entry name" value="F-box-assoc_dom_typ1"/>
</dbReference>
<proteinExistence type="predicted"/>
<dbReference type="Pfam" id="PF07734">
    <property type="entry name" value="FBA_1"/>
    <property type="match status" value="1"/>
</dbReference>
<protein>
    <submittedName>
        <fullName evidence="2">Putative F-box associated interaction domain-containing protein</fullName>
    </submittedName>
</protein>
<dbReference type="InterPro" id="IPR017451">
    <property type="entry name" value="F-box-assoc_interact_dom"/>
</dbReference>
<organism evidence="2">
    <name type="scientific">Medicago truncatula</name>
    <name type="common">Barrel medic</name>
    <name type="synonym">Medicago tribuloides</name>
    <dbReference type="NCBI Taxonomy" id="3880"/>
    <lineage>
        <taxon>Eukaryota</taxon>
        <taxon>Viridiplantae</taxon>
        <taxon>Streptophyta</taxon>
        <taxon>Embryophyta</taxon>
        <taxon>Tracheophyta</taxon>
        <taxon>Spermatophyta</taxon>
        <taxon>Magnoliopsida</taxon>
        <taxon>eudicotyledons</taxon>
        <taxon>Gunneridae</taxon>
        <taxon>Pentapetalae</taxon>
        <taxon>rosids</taxon>
        <taxon>fabids</taxon>
        <taxon>Fabales</taxon>
        <taxon>Fabaceae</taxon>
        <taxon>Papilionoideae</taxon>
        <taxon>50 kb inversion clade</taxon>
        <taxon>NPAAA clade</taxon>
        <taxon>Hologalegina</taxon>
        <taxon>IRL clade</taxon>
        <taxon>Trifolieae</taxon>
        <taxon>Medicago</taxon>
    </lineage>
</organism>
<dbReference type="PANTHER" id="PTHR31672:SF13">
    <property type="entry name" value="F-BOX PROTEIN CPR30-LIKE"/>
    <property type="match status" value="1"/>
</dbReference>
<evidence type="ECO:0000313" key="2">
    <source>
        <dbReference type="EMBL" id="RHN55502.1"/>
    </source>
</evidence>
<name>A0A396HQ84_MEDTR</name>
<gene>
    <name evidence="2" type="ORF">MtrunA17_Chr5g0418511</name>
</gene>
<accession>A0A396HQ84</accession>
<feature type="domain" description="F-box associated beta-propeller type 1" evidence="1">
    <location>
        <begin position="79"/>
        <end position="325"/>
    </location>
</feature>
<dbReference type="PANTHER" id="PTHR31672">
    <property type="entry name" value="BNACNNG10540D PROTEIN"/>
    <property type="match status" value="1"/>
</dbReference>
<dbReference type="NCBIfam" id="TIGR01640">
    <property type="entry name" value="F_box_assoc_1"/>
    <property type="match status" value="1"/>
</dbReference>
<sequence>MIQTTSQKKKKGEEVSNSNGIGSYIPHDIHFSILSKLPVKSIKRFSCYPNSFFYFLSGHKFQNKLKLNFPHPFNTPELDTIDILGSVNGILCVIGYIRNIGTSTILLNPATEEVKVLPVSRGELLSEITTELVFHGFGYDNVRDDYKIIQYVDVVEGKDPFWEIYSLKTDSWRKIRIDMPVRCGVYANRDVYLNGVCHWLGQVEGNDEKFNMVMVSFHLGNEVCFVTPLPFLEDMEYGFEDVKLQVFNGSVAVIFNHIETKSFHISILGEKIGVKESWVRLFDIGPFSCIMDPIIVWKKGNILVRKEDDQLACFDLTTGMIEEIGVKAEQFCQVVVYKKSELPFGVIDLCCPCGKAVRHGHPNNCLYSRLIAFIAFL</sequence>
<reference evidence="2" key="1">
    <citation type="journal article" date="2018" name="Nat. Plants">
        <title>Whole-genome landscape of Medicago truncatula symbiotic genes.</title>
        <authorList>
            <person name="Pecrix Y."/>
            <person name="Gamas P."/>
            <person name="Carrere S."/>
        </authorList>
    </citation>
    <scope>NUCLEOTIDE SEQUENCE</scope>
    <source>
        <tissue evidence="2">Leaves</tissue>
    </source>
</reference>
<dbReference type="Gramene" id="rna30693">
    <property type="protein sequence ID" value="RHN55502.1"/>
    <property type="gene ID" value="gene30693"/>
</dbReference>
<evidence type="ECO:0000259" key="1">
    <source>
        <dbReference type="Pfam" id="PF07734"/>
    </source>
</evidence>